<evidence type="ECO:0000259" key="1">
    <source>
        <dbReference type="Pfam" id="PF04015"/>
    </source>
</evidence>
<organism evidence="2">
    <name type="scientific">Candidatus Methanogaster sp. ANME-2c ERB4</name>
    <dbReference type="NCBI Taxonomy" id="2759911"/>
    <lineage>
        <taxon>Archaea</taxon>
        <taxon>Methanobacteriati</taxon>
        <taxon>Methanobacteriota</taxon>
        <taxon>Stenosarchaea group</taxon>
        <taxon>Methanomicrobia</taxon>
        <taxon>Methanosarcinales</taxon>
        <taxon>ANME-2 cluster</taxon>
        <taxon>Candidatus Methanogasteraceae</taxon>
        <taxon>Candidatus Methanogaster</taxon>
    </lineage>
</organism>
<feature type="domain" description="DUF362" evidence="1">
    <location>
        <begin position="3"/>
        <end position="126"/>
    </location>
</feature>
<name>A0A7G9YGE3_9EURY</name>
<reference evidence="2" key="1">
    <citation type="submission" date="2020-06" db="EMBL/GenBank/DDBJ databases">
        <title>Unique genomic features of the anaerobic methanotrophic archaea.</title>
        <authorList>
            <person name="Chadwick G.L."/>
            <person name="Skennerton C.T."/>
            <person name="Laso-Perez R."/>
            <person name="Leu A.O."/>
            <person name="Speth D.R."/>
            <person name="Yu H."/>
            <person name="Morgan-Lang C."/>
            <person name="Hatzenpichler R."/>
            <person name="Goudeau D."/>
            <person name="Malmstrom R."/>
            <person name="Brazelton W.J."/>
            <person name="Woyke T."/>
            <person name="Hallam S.J."/>
            <person name="Tyson G.W."/>
            <person name="Wegener G."/>
            <person name="Boetius A."/>
            <person name="Orphan V."/>
        </authorList>
    </citation>
    <scope>NUCLEOTIDE SEQUENCE</scope>
</reference>
<dbReference type="Pfam" id="PF04015">
    <property type="entry name" value="DUF362"/>
    <property type="match status" value="1"/>
</dbReference>
<gene>
    <name evidence="2" type="ORF">ONOHIMFI_00003</name>
</gene>
<dbReference type="AlphaFoldDB" id="A0A7G9YGE3"/>
<accession>A0A7G9YGE3</accession>
<evidence type="ECO:0000313" key="2">
    <source>
        <dbReference type="EMBL" id="QNO47077.1"/>
    </source>
</evidence>
<protein>
    <recommendedName>
        <fullName evidence="1">DUF362 domain-containing protein</fullName>
    </recommendedName>
</protein>
<proteinExistence type="predicted"/>
<dbReference type="EMBL" id="MT631240">
    <property type="protein sequence ID" value="QNO47077.1"/>
    <property type="molecule type" value="Genomic_DNA"/>
</dbReference>
<sequence>MNLSDTKIVRFDFGDKSVLKRERVSKEMLDADVIISVPAMKTHLMTGVTLGMKNMYGTLPEIDKARYHQIGIDEMLYWINYAFTPNLTVIDGSIGGETVGPLSCDAVDFRTTIASTSVVTADAIAAQMIGFKNPCEEVDHLKLAHERSLGDASQEFDFTELPYKHPSDGNWKRPDPDVARFYTWGTHQILKIPGWDTLFNIGADFFLYDTARLPLLKYFTSAFLQIIHEIAKWSMGAPSKIHTIQLVNIQPEERLATTSELNPSTQVLVTGCCEARGMGYWAATQVKVLSPEIHLVSEVDVFHLTEDNTLITVNPNLRSWNIAGSSGMLRGDASPTGSEAVARYQTDTMGTREGQCVLLTGVCGVKPVNGEALQMACWESDQFIVPSAMLRLRFALPSKQGNACGGKELAEEPLGQGHIFRTQMQVKDGNKTGFITYLINDREGSSEEPDEGKPHVRFCEGVHSNLGAITPAGGAL</sequence>
<dbReference type="InterPro" id="IPR007160">
    <property type="entry name" value="DUF362"/>
</dbReference>